<dbReference type="AlphaFoldDB" id="A0A429GNQ6"/>
<proteinExistence type="predicted"/>
<dbReference type="SUPFAM" id="SSF88713">
    <property type="entry name" value="Glycoside hydrolase/deacetylase"/>
    <property type="match status" value="1"/>
</dbReference>
<reference evidence="1 2" key="1">
    <citation type="submission" date="2018-10" db="EMBL/GenBank/DDBJ databases">
        <title>Co-occurring genomic capacity for anaerobic methane metabolism and dissimilatory sulfite reduction discovered in the Korarchaeota.</title>
        <authorList>
            <person name="Mckay L.J."/>
            <person name="Dlakic M."/>
            <person name="Fields M.W."/>
            <person name="Delmont T.O."/>
            <person name="Eren A.M."/>
            <person name="Jay Z.J."/>
            <person name="Klingelsmith K.B."/>
            <person name="Rusch D.B."/>
            <person name="Inskeep W.P."/>
        </authorList>
    </citation>
    <scope>NUCLEOTIDE SEQUENCE [LARGE SCALE GENOMIC DNA]</scope>
    <source>
        <strain evidence="1 2">MDKW</strain>
    </source>
</reference>
<keyword evidence="2" id="KW-1185">Reference proteome</keyword>
<name>A0A429GNQ6_9CREN</name>
<organism evidence="1 2">
    <name type="scientific">Candidatus Methanodesulfokora washburnensis</name>
    <dbReference type="NCBI Taxonomy" id="2478471"/>
    <lineage>
        <taxon>Archaea</taxon>
        <taxon>Thermoproteota</taxon>
        <taxon>Candidatus Korarchaeia</taxon>
        <taxon>Candidatus Korarchaeia incertae sedis</taxon>
        <taxon>Candidatus Methanodesulfokora</taxon>
    </lineage>
</organism>
<evidence type="ECO:0000313" key="1">
    <source>
        <dbReference type="EMBL" id="RSN75401.1"/>
    </source>
</evidence>
<dbReference type="Gene3D" id="3.20.20.370">
    <property type="entry name" value="Glycoside hydrolase/deacetylase"/>
    <property type="match status" value="1"/>
</dbReference>
<evidence type="ECO:0008006" key="3">
    <source>
        <dbReference type="Google" id="ProtNLM"/>
    </source>
</evidence>
<dbReference type="EMBL" id="RCOS01000075">
    <property type="protein sequence ID" value="RSN75401.1"/>
    <property type="molecule type" value="Genomic_DNA"/>
</dbReference>
<dbReference type="GO" id="GO:0005975">
    <property type="term" value="P:carbohydrate metabolic process"/>
    <property type="evidence" value="ECO:0007669"/>
    <property type="project" value="InterPro"/>
</dbReference>
<dbReference type="Proteomes" id="UP000277582">
    <property type="component" value="Unassembled WGS sequence"/>
</dbReference>
<accession>A0A429GNQ6</accession>
<dbReference type="InterPro" id="IPR011330">
    <property type="entry name" value="Glyco_hydro/deAcase_b/a-brl"/>
</dbReference>
<gene>
    <name evidence="1" type="ORF">D6D85_06295</name>
</gene>
<comment type="caution">
    <text evidence="1">The sequence shown here is derived from an EMBL/GenBank/DDBJ whole genome shotgun (WGS) entry which is preliminary data.</text>
</comment>
<protein>
    <recommendedName>
        <fullName evidence="3">NodB homology domain-containing protein</fullName>
    </recommendedName>
</protein>
<sequence>MPLFIFLSHDVDWPRHGPGIDHIMARKERFDDDIIKRVINEGYNPYFGIPELMDAEDSLDMRSTFFFRPVYDDGTDVGCYSDVIKELLSEGWEIGVHLNDVSSANSIRAQKEKIEEVSGRTYGCRVHYLRIKADDYRKIRDAGFLYDSSLKKFRDRIELEDMGHYMIDGVTVFPVAIMDAYLFTYMNVKEEKVINLFNDAINRAIKGGKNVITVLWHDSSIKMRGGRAYKKVLEFLASRQDLAIVRGVDLLRRV</sequence>
<evidence type="ECO:0000313" key="2">
    <source>
        <dbReference type="Proteomes" id="UP000277582"/>
    </source>
</evidence>